<protein>
    <submittedName>
        <fullName evidence="1">Uncharacterized protein</fullName>
    </submittedName>
</protein>
<keyword evidence="2" id="KW-1185">Reference proteome</keyword>
<dbReference type="AlphaFoldDB" id="V4RF95"/>
<sequence>MRRPELYNEVPGARHPQERCWTVAPQHDSVTNGLSGTRKRP</sequence>
<organism evidence="1 2">
    <name type="scientific">Lutibaculum baratangense AMV1</name>
    <dbReference type="NCBI Taxonomy" id="631454"/>
    <lineage>
        <taxon>Bacteria</taxon>
        <taxon>Pseudomonadati</taxon>
        <taxon>Pseudomonadota</taxon>
        <taxon>Alphaproteobacteria</taxon>
        <taxon>Hyphomicrobiales</taxon>
        <taxon>Tepidamorphaceae</taxon>
        <taxon>Lutibaculum</taxon>
    </lineage>
</organism>
<comment type="caution">
    <text evidence="1">The sequence shown here is derived from an EMBL/GenBank/DDBJ whole genome shotgun (WGS) entry which is preliminary data.</text>
</comment>
<evidence type="ECO:0000313" key="2">
    <source>
        <dbReference type="Proteomes" id="UP000017819"/>
    </source>
</evidence>
<accession>V4RF95</accession>
<gene>
    <name evidence="1" type="ORF">N177_2488</name>
</gene>
<dbReference type="STRING" id="631454.N177_2488"/>
<proteinExistence type="predicted"/>
<name>V4RF95_9HYPH</name>
<evidence type="ECO:0000313" key="1">
    <source>
        <dbReference type="EMBL" id="ESR24039.1"/>
    </source>
</evidence>
<reference evidence="1 2" key="1">
    <citation type="journal article" date="2014" name="Genome Announc.">
        <title>Draft Genome Sequence of Lutibaculum baratangense Strain AMV1T, Isolated from a Mud Volcano in Andamans, India.</title>
        <authorList>
            <person name="Singh A."/>
            <person name="Sreenivas A."/>
            <person name="Sathyanarayana Reddy G."/>
            <person name="Pinnaka A.K."/>
            <person name="Shivaji S."/>
        </authorList>
    </citation>
    <scope>NUCLEOTIDE SEQUENCE [LARGE SCALE GENOMIC DNA]</scope>
    <source>
        <strain evidence="1 2">AMV1</strain>
    </source>
</reference>
<dbReference type="EMBL" id="AWXZ01000035">
    <property type="protein sequence ID" value="ESR24039.1"/>
    <property type="molecule type" value="Genomic_DNA"/>
</dbReference>
<dbReference type="Proteomes" id="UP000017819">
    <property type="component" value="Unassembled WGS sequence"/>
</dbReference>